<evidence type="ECO:0000313" key="4">
    <source>
        <dbReference type="RefSeq" id="XP_010427214.1"/>
    </source>
</evidence>
<gene>
    <name evidence="4" type="primary">LOC104712095</name>
</gene>
<dbReference type="InterPro" id="IPR045156">
    <property type="entry name" value="Vac8"/>
</dbReference>
<dbReference type="GeneID" id="104712095"/>
<proteinExistence type="inferred from homology"/>
<sequence>MAQSGNIDIIAQVARGMANFAKCETREIMQGRRKGRSLLLEEGALEWLTSNSHIESASTQRHIELALCHLAQNEENANDFKRTGSVTEIVRISVESSRDDIRSLAKKILKTNPYFSS</sequence>
<comment type="similarity">
    <text evidence="1">Belongs to the beta-catenin family.</text>
</comment>
<accession>A0ABM0TJ92</accession>
<dbReference type="InterPro" id="IPR016024">
    <property type="entry name" value="ARM-type_fold"/>
</dbReference>
<dbReference type="SUPFAM" id="SSF48371">
    <property type="entry name" value="ARM repeat"/>
    <property type="match status" value="1"/>
</dbReference>
<name>A0ABM0TJ92_CAMSA</name>
<organism evidence="3 4">
    <name type="scientific">Camelina sativa</name>
    <name type="common">False flax</name>
    <name type="synonym">Myagrum sativum</name>
    <dbReference type="NCBI Taxonomy" id="90675"/>
    <lineage>
        <taxon>Eukaryota</taxon>
        <taxon>Viridiplantae</taxon>
        <taxon>Streptophyta</taxon>
        <taxon>Embryophyta</taxon>
        <taxon>Tracheophyta</taxon>
        <taxon>Spermatophyta</taxon>
        <taxon>Magnoliopsida</taxon>
        <taxon>eudicotyledons</taxon>
        <taxon>Gunneridae</taxon>
        <taxon>Pentapetalae</taxon>
        <taxon>rosids</taxon>
        <taxon>malvids</taxon>
        <taxon>Brassicales</taxon>
        <taxon>Brassicaceae</taxon>
        <taxon>Camelineae</taxon>
        <taxon>Camelina</taxon>
    </lineage>
</organism>
<dbReference type="InterPro" id="IPR011989">
    <property type="entry name" value="ARM-like"/>
</dbReference>
<evidence type="ECO:0000256" key="1">
    <source>
        <dbReference type="ARBA" id="ARBA00005462"/>
    </source>
</evidence>
<keyword evidence="2" id="KW-0677">Repeat</keyword>
<keyword evidence="3" id="KW-1185">Reference proteome</keyword>
<dbReference type="PANTHER" id="PTHR47249:SF1">
    <property type="entry name" value="VACUOLAR PROTEIN 8"/>
    <property type="match status" value="1"/>
</dbReference>
<reference evidence="3" key="1">
    <citation type="journal article" date="2014" name="Nat. Commun.">
        <title>The emerging biofuel crop Camelina sativa retains a highly undifferentiated hexaploid genome structure.</title>
        <authorList>
            <person name="Kagale S."/>
            <person name="Koh C."/>
            <person name="Nixon J."/>
            <person name="Bollina V."/>
            <person name="Clarke W.E."/>
            <person name="Tuteja R."/>
            <person name="Spillane C."/>
            <person name="Robinson S.J."/>
            <person name="Links M.G."/>
            <person name="Clarke C."/>
            <person name="Higgins E.E."/>
            <person name="Huebert T."/>
            <person name="Sharpe A.G."/>
            <person name="Parkin I.A."/>
        </authorList>
    </citation>
    <scope>NUCLEOTIDE SEQUENCE [LARGE SCALE GENOMIC DNA]</scope>
    <source>
        <strain evidence="3">cv. DH55</strain>
    </source>
</reference>
<dbReference type="PANTHER" id="PTHR47249">
    <property type="entry name" value="VACUOLAR PROTEIN 8"/>
    <property type="match status" value="1"/>
</dbReference>
<reference evidence="4" key="2">
    <citation type="submission" date="2025-08" db="UniProtKB">
        <authorList>
            <consortium name="RefSeq"/>
        </authorList>
    </citation>
    <scope>IDENTIFICATION</scope>
    <source>
        <tissue evidence="4">Leaf</tissue>
    </source>
</reference>
<evidence type="ECO:0000256" key="2">
    <source>
        <dbReference type="ARBA" id="ARBA00022737"/>
    </source>
</evidence>
<protein>
    <submittedName>
        <fullName evidence="4">Kinesin-like protein KIN-UC</fullName>
    </submittedName>
</protein>
<evidence type="ECO:0000313" key="3">
    <source>
        <dbReference type="Proteomes" id="UP000694864"/>
    </source>
</evidence>
<dbReference type="Gene3D" id="1.25.10.10">
    <property type="entry name" value="Leucine-rich Repeat Variant"/>
    <property type="match status" value="1"/>
</dbReference>
<dbReference type="Proteomes" id="UP000694864">
    <property type="component" value="Chromosome 9"/>
</dbReference>
<dbReference type="RefSeq" id="XP_010427214.1">
    <property type="nucleotide sequence ID" value="XM_010428912.1"/>
</dbReference>